<dbReference type="PROSITE" id="PS51843">
    <property type="entry name" value="NR_LBD"/>
    <property type="match status" value="1"/>
</dbReference>
<dbReference type="GO" id="GO:0046982">
    <property type="term" value="F:protein heterodimerization activity"/>
    <property type="evidence" value="ECO:0007669"/>
    <property type="project" value="UniProtKB-ARBA"/>
</dbReference>
<evidence type="ECO:0000256" key="7">
    <source>
        <dbReference type="ARBA" id="ARBA00023125"/>
    </source>
</evidence>
<evidence type="ECO:0000256" key="4">
    <source>
        <dbReference type="ARBA" id="ARBA00022771"/>
    </source>
</evidence>
<dbReference type="GO" id="GO:0007464">
    <property type="term" value="P:R3/R4 cell fate commitment"/>
    <property type="evidence" value="ECO:0007669"/>
    <property type="project" value="UniProtKB-ARBA"/>
</dbReference>
<feature type="region of interest" description="Disordered" evidence="13">
    <location>
        <begin position="1"/>
        <end position="101"/>
    </location>
</feature>
<keyword evidence="9 12" id="KW-0675">Receptor</keyword>
<keyword evidence="6 12" id="KW-0805">Transcription regulation</keyword>
<dbReference type="PRINTS" id="PR01282">
    <property type="entry name" value="COUPTNFACTOR"/>
</dbReference>
<protein>
    <submittedName>
        <fullName evidence="16">Uncharacterized protein</fullName>
    </submittedName>
</protein>
<dbReference type="InterPro" id="IPR035500">
    <property type="entry name" value="NHR-like_dom_sf"/>
</dbReference>
<evidence type="ECO:0000256" key="8">
    <source>
        <dbReference type="ARBA" id="ARBA00023163"/>
    </source>
</evidence>
<reference evidence="16 17" key="1">
    <citation type="submission" date="2019-08" db="EMBL/GenBank/DDBJ databases">
        <authorList>
            <person name="Alioto T."/>
            <person name="Alioto T."/>
            <person name="Gomez Garrido J."/>
        </authorList>
    </citation>
    <scope>NUCLEOTIDE SEQUENCE [LARGE SCALE GENOMIC DNA]</scope>
</reference>
<proteinExistence type="inferred from homology"/>
<comment type="subcellular location">
    <subcellularLocation>
        <location evidence="1 12">Nucleus</location>
    </subcellularLocation>
</comment>
<evidence type="ECO:0000256" key="11">
    <source>
        <dbReference type="ARBA" id="ARBA00058354"/>
    </source>
</evidence>
<dbReference type="PRINTS" id="PR00398">
    <property type="entry name" value="STRDHORMONER"/>
</dbReference>
<dbReference type="GO" id="GO:0007462">
    <property type="term" value="P:R1/R6 cell fate commitment"/>
    <property type="evidence" value="ECO:0007669"/>
    <property type="project" value="UniProtKB-ARBA"/>
</dbReference>
<dbReference type="Gene3D" id="1.10.565.10">
    <property type="entry name" value="Retinoid X Receptor"/>
    <property type="match status" value="1"/>
</dbReference>
<dbReference type="GO" id="GO:0045202">
    <property type="term" value="C:synapse"/>
    <property type="evidence" value="ECO:0007669"/>
    <property type="project" value="GOC"/>
</dbReference>
<evidence type="ECO:0000256" key="10">
    <source>
        <dbReference type="ARBA" id="ARBA00023242"/>
    </source>
</evidence>
<comment type="similarity">
    <text evidence="2">Belongs to the nuclear hormone receptor family. NR2 subfamily.</text>
</comment>
<dbReference type="GO" id="GO:0007510">
    <property type="term" value="P:cardioblast cell fate determination"/>
    <property type="evidence" value="ECO:0007669"/>
    <property type="project" value="UniProtKB-ARBA"/>
</dbReference>
<dbReference type="GO" id="GO:0005634">
    <property type="term" value="C:nucleus"/>
    <property type="evidence" value="ECO:0007669"/>
    <property type="project" value="UniProtKB-SubCell"/>
</dbReference>
<keyword evidence="3 12" id="KW-0479">Metal-binding</keyword>
<dbReference type="GO" id="GO:0042331">
    <property type="term" value="P:phototaxis"/>
    <property type="evidence" value="ECO:0007669"/>
    <property type="project" value="UniProtKB-ARBA"/>
</dbReference>
<comment type="function">
    <text evidence="11">Receptor that is required in photoreceptors R1, R3, R4 and R6 during eye development; generation of the ganglion mother cell-2 (GMC-2) fate in the nb7-3 lineage, coinciding with the transition in the expression of HB to KR in the neuroblasts (NBs).</text>
</comment>
<evidence type="ECO:0000259" key="14">
    <source>
        <dbReference type="PROSITE" id="PS51030"/>
    </source>
</evidence>
<dbReference type="Pfam" id="PF00104">
    <property type="entry name" value="Hormone_recep"/>
    <property type="match status" value="1"/>
</dbReference>
<feature type="compositionally biased region" description="Low complexity" evidence="13">
    <location>
        <begin position="10"/>
        <end position="21"/>
    </location>
</feature>
<feature type="domain" description="NR LBD" evidence="15">
    <location>
        <begin position="226"/>
        <end position="381"/>
    </location>
</feature>
<dbReference type="GO" id="GO:0021782">
    <property type="term" value="P:glial cell development"/>
    <property type="evidence" value="ECO:0007669"/>
    <property type="project" value="UniProtKB-ARBA"/>
</dbReference>
<sequence length="381" mass="40585">MTGVGGPIGGSAAPPSLQGPPHGVPLEPPGGGGHHHHDLGGFTRSMALVTPAWRDPPGGGGGGGHHLDEPQQSTTPGTASSQSSGALGSLQGGGSMVSPLQGQCDKNGQNIECVVCGDKSSGKHYGQFTCEGCKSFFKRSVRRNLTYSCRGSRICPIDQHHRNQCQYCRLKKCLKMGMRREAVQRGRVPASQPPGLTGLPGQLCLTNGDAAAAAAGAAVGLNCHSYLSSYISLLLRAEPYPTSRYGQCMQPNNIMGIDNICELAARLLFSAVEWARNIPFFPDLQVTDQVALLRLVWSELFVLNASQCSMPLHVAPLLAAAGLHASPMAADRVVAFMDHIRIFQEQVEKLKALHVDAAEYSCLKAIVLFTTGEYDNIFTRQ</sequence>
<dbReference type="Gene3D" id="3.30.50.10">
    <property type="entry name" value="Erythroid Transcription Factor GATA-1, subunit A"/>
    <property type="match status" value="1"/>
</dbReference>
<evidence type="ECO:0000256" key="9">
    <source>
        <dbReference type="ARBA" id="ARBA00023170"/>
    </source>
</evidence>
<keyword evidence="8 12" id="KW-0804">Transcription</keyword>
<dbReference type="GO" id="GO:0008270">
    <property type="term" value="F:zinc ion binding"/>
    <property type="evidence" value="ECO:0007669"/>
    <property type="project" value="UniProtKB-KW"/>
</dbReference>
<dbReference type="GO" id="GO:0003700">
    <property type="term" value="F:DNA-binding transcription factor activity"/>
    <property type="evidence" value="ECO:0007669"/>
    <property type="project" value="InterPro"/>
</dbReference>
<dbReference type="GO" id="GO:0061331">
    <property type="term" value="P:epithelial cell proliferation involved in Malpighian tubule morphogenesis"/>
    <property type="evidence" value="ECO:0007669"/>
    <property type="project" value="UniProtKB-ARBA"/>
</dbReference>
<dbReference type="CDD" id="cd06958">
    <property type="entry name" value="NR_DBD_COUP_TF"/>
    <property type="match status" value="1"/>
</dbReference>
<keyword evidence="4 12" id="KW-0863">Zinc-finger</keyword>
<gene>
    <name evidence="16" type="ORF">CINCED_3A013912</name>
</gene>
<dbReference type="FunFam" id="3.30.50.10:FF:000016">
    <property type="entry name" value="Nuclear receptor subfamily 2 group F member 1"/>
    <property type="match status" value="1"/>
</dbReference>
<evidence type="ECO:0000313" key="16">
    <source>
        <dbReference type="EMBL" id="VVC40265.1"/>
    </source>
</evidence>
<evidence type="ECO:0000256" key="2">
    <source>
        <dbReference type="ARBA" id="ARBA00006421"/>
    </source>
</evidence>
<dbReference type="GO" id="GO:0043565">
    <property type="term" value="F:sequence-specific DNA binding"/>
    <property type="evidence" value="ECO:0007669"/>
    <property type="project" value="InterPro"/>
</dbReference>
<name>A0A5E4N8P8_9HEMI</name>
<dbReference type="PROSITE" id="PS00031">
    <property type="entry name" value="NUCLEAR_REC_DBD_1"/>
    <property type="match status" value="1"/>
</dbReference>
<evidence type="ECO:0000256" key="1">
    <source>
        <dbReference type="ARBA" id="ARBA00004123"/>
    </source>
</evidence>
<dbReference type="AlphaFoldDB" id="A0A5E4N8P8"/>
<dbReference type="InterPro" id="IPR050274">
    <property type="entry name" value="Nuclear_hormone_rcpt_NR2"/>
</dbReference>
<dbReference type="InterPro" id="IPR001628">
    <property type="entry name" value="Znf_hrmn_rcpt"/>
</dbReference>
<accession>A0A5E4N8P8</accession>
<dbReference type="SMART" id="SM00399">
    <property type="entry name" value="ZnF_C4"/>
    <property type="match status" value="1"/>
</dbReference>
<dbReference type="FunFam" id="1.10.565.10:FF:000095">
    <property type="entry name" value="COUP transcription factor 2"/>
    <property type="match status" value="1"/>
</dbReference>
<dbReference type="SUPFAM" id="SSF48508">
    <property type="entry name" value="Nuclear receptor ligand-binding domain"/>
    <property type="match status" value="1"/>
</dbReference>
<organism evidence="16 17">
    <name type="scientific">Cinara cedri</name>
    <dbReference type="NCBI Taxonomy" id="506608"/>
    <lineage>
        <taxon>Eukaryota</taxon>
        <taxon>Metazoa</taxon>
        <taxon>Ecdysozoa</taxon>
        <taxon>Arthropoda</taxon>
        <taxon>Hexapoda</taxon>
        <taxon>Insecta</taxon>
        <taxon>Pterygota</taxon>
        <taxon>Neoptera</taxon>
        <taxon>Paraneoptera</taxon>
        <taxon>Hemiptera</taxon>
        <taxon>Sternorrhyncha</taxon>
        <taxon>Aphidomorpha</taxon>
        <taxon>Aphidoidea</taxon>
        <taxon>Aphididae</taxon>
        <taxon>Lachninae</taxon>
        <taxon>Cinara</taxon>
    </lineage>
</organism>
<keyword evidence="17" id="KW-1185">Reference proteome</keyword>
<evidence type="ECO:0000256" key="12">
    <source>
        <dbReference type="RuleBase" id="RU004334"/>
    </source>
</evidence>
<keyword evidence="10 12" id="KW-0539">Nucleus</keyword>
<keyword evidence="5 12" id="KW-0862">Zinc</keyword>
<feature type="compositionally biased region" description="Low complexity" evidence="13">
    <location>
        <begin position="79"/>
        <end position="89"/>
    </location>
</feature>
<evidence type="ECO:0000256" key="6">
    <source>
        <dbReference type="ARBA" id="ARBA00023015"/>
    </source>
</evidence>
<dbReference type="PROSITE" id="PS51030">
    <property type="entry name" value="NUCLEAR_REC_DBD_2"/>
    <property type="match status" value="1"/>
</dbReference>
<dbReference type="OrthoDB" id="5873264at2759"/>
<dbReference type="PRINTS" id="PR00047">
    <property type="entry name" value="STROIDFINGER"/>
</dbReference>
<evidence type="ECO:0000256" key="5">
    <source>
        <dbReference type="ARBA" id="ARBA00022833"/>
    </source>
</evidence>
<dbReference type="SUPFAM" id="SSF57716">
    <property type="entry name" value="Glucocorticoid receptor-like (DNA-binding domain)"/>
    <property type="match status" value="1"/>
</dbReference>
<evidence type="ECO:0000259" key="15">
    <source>
        <dbReference type="PROSITE" id="PS51843"/>
    </source>
</evidence>
<dbReference type="GO" id="GO:0042803">
    <property type="term" value="F:protein homodimerization activity"/>
    <property type="evidence" value="ECO:0007669"/>
    <property type="project" value="UniProtKB-ARBA"/>
</dbReference>
<keyword evidence="7 12" id="KW-0238">DNA-binding</keyword>
<evidence type="ECO:0000256" key="13">
    <source>
        <dbReference type="SAM" id="MobiDB-lite"/>
    </source>
</evidence>
<dbReference type="SMART" id="SM00430">
    <property type="entry name" value="HOLI"/>
    <property type="match status" value="1"/>
</dbReference>
<dbReference type="EMBL" id="CABPRJ010001902">
    <property type="protein sequence ID" value="VVC40265.1"/>
    <property type="molecule type" value="Genomic_DNA"/>
</dbReference>
<dbReference type="InterPro" id="IPR001723">
    <property type="entry name" value="Nuclear_hrmn_rcpt"/>
</dbReference>
<evidence type="ECO:0000313" key="17">
    <source>
        <dbReference type="Proteomes" id="UP000325440"/>
    </source>
</evidence>
<dbReference type="PANTHER" id="PTHR24083">
    <property type="entry name" value="NUCLEAR HORMONE RECEPTOR"/>
    <property type="match status" value="1"/>
</dbReference>
<feature type="domain" description="Nuclear receptor" evidence="14">
    <location>
        <begin position="110"/>
        <end position="185"/>
    </location>
</feature>
<evidence type="ECO:0000256" key="3">
    <source>
        <dbReference type="ARBA" id="ARBA00022723"/>
    </source>
</evidence>
<dbReference type="Pfam" id="PF00105">
    <property type="entry name" value="zf-C4"/>
    <property type="match status" value="1"/>
</dbReference>
<dbReference type="InterPro" id="IPR013088">
    <property type="entry name" value="Znf_NHR/GATA"/>
</dbReference>
<dbReference type="GO" id="GO:0007270">
    <property type="term" value="P:neuron-neuron synaptic transmission"/>
    <property type="evidence" value="ECO:0007669"/>
    <property type="project" value="UniProtKB-ARBA"/>
</dbReference>
<dbReference type="GO" id="GO:0007503">
    <property type="term" value="P:fat body development"/>
    <property type="evidence" value="ECO:0007669"/>
    <property type="project" value="UniProtKB-ARBA"/>
</dbReference>
<dbReference type="InterPro" id="IPR000536">
    <property type="entry name" value="Nucl_hrmn_rcpt_lig-bd"/>
</dbReference>
<dbReference type="Proteomes" id="UP000325440">
    <property type="component" value="Unassembled WGS sequence"/>
</dbReference>